<keyword evidence="2" id="KW-1185">Reference proteome</keyword>
<name>S7UKX2_9BACT</name>
<proteinExistence type="predicted"/>
<dbReference type="EMBL" id="ATHI01000026">
    <property type="protein sequence ID" value="EPR32968.1"/>
    <property type="molecule type" value="Genomic_DNA"/>
</dbReference>
<dbReference type="OrthoDB" id="6294887at2"/>
<dbReference type="RefSeq" id="WP_020887103.1">
    <property type="nucleotide sequence ID" value="NZ_ATHI01000026.1"/>
</dbReference>
<reference evidence="1 2" key="1">
    <citation type="journal article" date="2013" name="Genome Announc.">
        <title>Draft genome sequences for three mercury-methylating, sulfate-reducing bacteria.</title>
        <authorList>
            <person name="Brown S.D."/>
            <person name="Hurt R.A.Jr."/>
            <person name="Gilmour C.C."/>
            <person name="Elias D.A."/>
        </authorList>
    </citation>
    <scope>NUCLEOTIDE SEQUENCE [LARGE SCALE GENOMIC DNA]</scope>
    <source>
        <strain evidence="1 2">DSM 16529</strain>
    </source>
</reference>
<dbReference type="eggNOG" id="ENOG5032U8G">
    <property type="taxonomic scope" value="Bacteria"/>
</dbReference>
<gene>
    <name evidence="1" type="ORF">dsat_0409</name>
</gene>
<sequence length="209" mass="23848">MRAREMYTQFDLIASNYTITDSGGLFLHRFTPQGTDTIYQIETTSRSPVIVEGDRYDVGFKNVGGIRIVDPSSICNSSKVSPKVSVIAAFQIGREIYNAERAKNDERVIHSERSGYWWGKKYAWRVYGLCLAKESFYKYLEEIRHPTVNCEMNNPPHPRTKSIAYLDDGICDAVEELMETAVARGRFYVSPKFSKNFSIKGINAMTDKK</sequence>
<protein>
    <submittedName>
        <fullName evidence="1">Uncharacterized protein</fullName>
    </submittedName>
</protein>
<dbReference type="Proteomes" id="UP000014975">
    <property type="component" value="Unassembled WGS sequence"/>
</dbReference>
<evidence type="ECO:0000313" key="1">
    <source>
        <dbReference type="EMBL" id="EPR32968.1"/>
    </source>
</evidence>
<dbReference type="AlphaFoldDB" id="S7UKX2"/>
<accession>S7UKX2</accession>
<organism evidence="1 2">
    <name type="scientific">Alkalidesulfovibrio alkalitolerans DSM 16529</name>
    <dbReference type="NCBI Taxonomy" id="1121439"/>
    <lineage>
        <taxon>Bacteria</taxon>
        <taxon>Pseudomonadati</taxon>
        <taxon>Thermodesulfobacteriota</taxon>
        <taxon>Desulfovibrionia</taxon>
        <taxon>Desulfovibrionales</taxon>
        <taxon>Desulfovibrionaceae</taxon>
        <taxon>Alkalidesulfovibrio</taxon>
    </lineage>
</organism>
<comment type="caution">
    <text evidence="1">The sequence shown here is derived from an EMBL/GenBank/DDBJ whole genome shotgun (WGS) entry which is preliminary data.</text>
</comment>
<evidence type="ECO:0000313" key="2">
    <source>
        <dbReference type="Proteomes" id="UP000014975"/>
    </source>
</evidence>